<protein>
    <submittedName>
        <fullName evidence="1">Uncharacterized protein</fullName>
    </submittedName>
</protein>
<proteinExistence type="predicted"/>
<evidence type="ECO:0000313" key="2">
    <source>
        <dbReference type="Proteomes" id="UP000798488"/>
    </source>
</evidence>
<dbReference type="RefSeq" id="WP_161823285.1">
    <property type="nucleotide sequence ID" value="NZ_LSRS01000009.1"/>
</dbReference>
<evidence type="ECO:0000313" key="1">
    <source>
        <dbReference type="EMBL" id="KAF1083868.1"/>
    </source>
</evidence>
<keyword evidence="2" id="KW-1185">Reference proteome</keyword>
<comment type="caution">
    <text evidence="1">The sequence shown here is derived from an EMBL/GenBank/DDBJ whole genome shotgun (WGS) entry which is preliminary data.</text>
</comment>
<accession>A0A9D2WN03</accession>
<reference evidence="1" key="1">
    <citation type="submission" date="2016-02" db="EMBL/GenBank/DDBJ databases">
        <title>Draft Genome Sequence of Sporotomaculum syntrophicum Strain FB, a Syntrophic Benzoate Degrader.</title>
        <authorList>
            <person name="Nobu M.K."/>
            <person name="Narihiro T."/>
            <person name="Qiu Y.-L."/>
            <person name="Ohashi A."/>
            <person name="Liu W.-T."/>
            <person name="Yuji S."/>
        </authorList>
    </citation>
    <scope>NUCLEOTIDE SEQUENCE</scope>
    <source>
        <strain evidence="1">FB</strain>
    </source>
</reference>
<dbReference type="Proteomes" id="UP000798488">
    <property type="component" value="Unassembled WGS sequence"/>
</dbReference>
<gene>
    <name evidence="1" type="ORF">SPSYN_03024</name>
</gene>
<name>A0A9D2WN03_9FIRM</name>
<sequence length="104" mass="11556">MPYKDPEKNRAYHREYKRIQRAGGNQTPCQTALPLSFKLKTAQDVLNLIAEQIEAVKNDTDAGTLEKARCIGYLANTALKAVESVNIESRLAAVEQILKGRKAV</sequence>
<organism evidence="1 2">
    <name type="scientific">Sporotomaculum syntrophicum</name>
    <dbReference type="NCBI Taxonomy" id="182264"/>
    <lineage>
        <taxon>Bacteria</taxon>
        <taxon>Bacillati</taxon>
        <taxon>Bacillota</taxon>
        <taxon>Clostridia</taxon>
        <taxon>Eubacteriales</taxon>
        <taxon>Desulfallaceae</taxon>
        <taxon>Sporotomaculum</taxon>
    </lineage>
</organism>
<dbReference type="EMBL" id="LSRS01000009">
    <property type="protein sequence ID" value="KAF1083868.1"/>
    <property type="molecule type" value="Genomic_DNA"/>
</dbReference>
<dbReference type="OrthoDB" id="2084326at2"/>
<dbReference type="AlphaFoldDB" id="A0A9D2WN03"/>